<evidence type="ECO:0008006" key="4">
    <source>
        <dbReference type="Google" id="ProtNLM"/>
    </source>
</evidence>
<dbReference type="Gene3D" id="3.40.190.10">
    <property type="entry name" value="Periplasmic binding protein-like II"/>
    <property type="match status" value="1"/>
</dbReference>
<protein>
    <recommendedName>
        <fullName evidence="4">PBP domain-containing protein</fullName>
    </recommendedName>
</protein>
<evidence type="ECO:0000256" key="1">
    <source>
        <dbReference type="SAM" id="SignalP"/>
    </source>
</evidence>
<name>A0AA37Q3Z7_9BACT</name>
<gene>
    <name evidence="2" type="ORF">rosag_07150</name>
</gene>
<organism evidence="2 3">
    <name type="scientific">Roseisolibacter agri</name>
    <dbReference type="NCBI Taxonomy" id="2014610"/>
    <lineage>
        <taxon>Bacteria</taxon>
        <taxon>Pseudomonadati</taxon>
        <taxon>Gemmatimonadota</taxon>
        <taxon>Gemmatimonadia</taxon>
        <taxon>Gemmatimonadales</taxon>
        <taxon>Gemmatimonadaceae</taxon>
        <taxon>Roseisolibacter</taxon>
    </lineage>
</organism>
<dbReference type="RefSeq" id="WP_284348651.1">
    <property type="nucleotide sequence ID" value="NZ_BRXS01000001.1"/>
</dbReference>
<dbReference type="EMBL" id="BRXS01000001">
    <property type="protein sequence ID" value="GLC24202.1"/>
    <property type="molecule type" value="Genomic_DNA"/>
</dbReference>
<feature type="chain" id="PRO_5041331731" description="PBP domain-containing protein" evidence="1">
    <location>
        <begin position="23"/>
        <end position="159"/>
    </location>
</feature>
<feature type="signal peptide" evidence="1">
    <location>
        <begin position="1"/>
        <end position="22"/>
    </location>
</feature>
<reference evidence="2" key="1">
    <citation type="submission" date="2022-08" db="EMBL/GenBank/DDBJ databases">
        <title>Draft genome sequencing of Roseisolibacter agri AW1220.</title>
        <authorList>
            <person name="Tobiishi Y."/>
            <person name="Tonouchi A."/>
        </authorList>
    </citation>
    <scope>NUCLEOTIDE SEQUENCE</scope>
    <source>
        <strain evidence="2">AW1220</strain>
    </source>
</reference>
<dbReference type="SUPFAM" id="SSF53850">
    <property type="entry name" value="Periplasmic binding protein-like II"/>
    <property type="match status" value="1"/>
</dbReference>
<keyword evidence="3" id="KW-1185">Reference proteome</keyword>
<keyword evidence="1" id="KW-0732">Signal</keyword>
<evidence type="ECO:0000313" key="3">
    <source>
        <dbReference type="Proteomes" id="UP001161325"/>
    </source>
</evidence>
<sequence>MPPLTRCLLRIATLLLALPALAPVTPGAAQPARAGGLAGFVVVVHADNPTPSLPREHLARLFLRKVARWPGGQPAMPVDLPADAPVRAAFTRHVLARTVTAVRAYWQERIFSGRDVPPPERAGEAEALAYVRAHPAAVGYVSATTALPPGVRVLPLTEP</sequence>
<evidence type="ECO:0000313" key="2">
    <source>
        <dbReference type="EMBL" id="GLC24202.1"/>
    </source>
</evidence>
<proteinExistence type="predicted"/>
<dbReference type="AlphaFoldDB" id="A0AA37Q3Z7"/>
<dbReference type="Proteomes" id="UP001161325">
    <property type="component" value="Unassembled WGS sequence"/>
</dbReference>
<comment type="caution">
    <text evidence="2">The sequence shown here is derived from an EMBL/GenBank/DDBJ whole genome shotgun (WGS) entry which is preliminary data.</text>
</comment>
<accession>A0AA37Q3Z7</accession>